<dbReference type="EMBL" id="JAFLVR010000027">
    <property type="protein sequence ID" value="MBO0452976.1"/>
    <property type="molecule type" value="Genomic_DNA"/>
</dbReference>
<dbReference type="Proteomes" id="UP000664495">
    <property type="component" value="Unassembled WGS sequence"/>
</dbReference>
<reference evidence="1 2" key="1">
    <citation type="submission" date="2021-03" db="EMBL/GenBank/DDBJ databases">
        <title>Enterococcal diversity collection.</title>
        <authorList>
            <person name="Gilmore M.S."/>
            <person name="Schwartzman J."/>
            <person name="Van Tyne D."/>
            <person name="Martin M."/>
            <person name="Earl A.M."/>
            <person name="Manson A.L."/>
            <person name="Straub T."/>
            <person name="Salamzade R."/>
            <person name="Saavedra J."/>
            <person name="Lebreton F."/>
            <person name="Prichula J."/>
            <person name="Schaufler K."/>
            <person name="Gaca A."/>
            <person name="Sgardioli B."/>
            <person name="Wagenaar J."/>
            <person name="Strong T."/>
        </authorList>
    </citation>
    <scope>NUCLEOTIDE SEQUENCE [LARGE SCALE GENOMIC DNA]</scope>
    <source>
        <strain evidence="1 2">MJM16</strain>
    </source>
</reference>
<protein>
    <submittedName>
        <fullName evidence="1">Uncharacterized protein</fullName>
    </submittedName>
</protein>
<comment type="caution">
    <text evidence="1">The sequence shown here is derived from an EMBL/GenBank/DDBJ whole genome shotgun (WGS) entry which is preliminary data.</text>
</comment>
<accession>A0ABS3HHP5</accession>
<name>A0ABS3HHP5_9ENTE</name>
<evidence type="ECO:0000313" key="1">
    <source>
        <dbReference type="EMBL" id="MBO0452976.1"/>
    </source>
</evidence>
<gene>
    <name evidence="1" type="ORF">JZO85_11885</name>
</gene>
<evidence type="ECO:0000313" key="2">
    <source>
        <dbReference type="Proteomes" id="UP000664495"/>
    </source>
</evidence>
<keyword evidence="2" id="KW-1185">Reference proteome</keyword>
<organism evidence="1 2">
    <name type="scientific">Candidatus Enterococcus murrayae</name>
    <dbReference type="NCBI Taxonomy" id="2815321"/>
    <lineage>
        <taxon>Bacteria</taxon>
        <taxon>Bacillati</taxon>
        <taxon>Bacillota</taxon>
        <taxon>Bacilli</taxon>
        <taxon>Lactobacillales</taxon>
        <taxon>Enterococcaceae</taxon>
        <taxon>Enterococcus</taxon>
    </lineage>
</organism>
<dbReference type="RefSeq" id="WP_207108749.1">
    <property type="nucleotide sequence ID" value="NZ_JAFLVR010000027.1"/>
</dbReference>
<sequence>MEVKKPKWWRNKRNRWLLILGLFLCLIAGGYIYFIQRTPEVVSSDLLPAMEKNQDRSVKDVAQEVADANYFTLSINPNAHFSNGESEGTLQIINPESNSHPITVSVVLDETNEEVFMSKAIHPGQEIMQAKLSKNLPQGVYAATATVTIYDPETEEKQGATKAALTITIDN</sequence>
<proteinExistence type="predicted"/>